<dbReference type="PROSITE" id="PS51898">
    <property type="entry name" value="TYR_RECOMBINASE"/>
    <property type="match status" value="1"/>
</dbReference>
<dbReference type="InterPro" id="IPR011010">
    <property type="entry name" value="DNA_brk_join_enz"/>
</dbReference>
<dbReference type="EMBL" id="AEJF01000050">
    <property type="protein sequence ID" value="KLU27224.1"/>
    <property type="molecule type" value="Genomic_DNA"/>
</dbReference>
<dbReference type="GO" id="GO:0006310">
    <property type="term" value="P:DNA recombination"/>
    <property type="evidence" value="ECO:0007669"/>
    <property type="project" value="UniProtKB-KW"/>
</dbReference>
<keyword evidence="8" id="KW-1185">Reference proteome</keyword>
<proteinExistence type="predicted"/>
<dbReference type="InterPro" id="IPR010998">
    <property type="entry name" value="Integrase_recombinase_N"/>
</dbReference>
<feature type="domain" description="Core-binding (CB)" evidence="6">
    <location>
        <begin position="117"/>
        <end position="202"/>
    </location>
</feature>
<evidence type="ECO:0000256" key="2">
    <source>
        <dbReference type="ARBA" id="ARBA00023125"/>
    </source>
</evidence>
<evidence type="ECO:0000256" key="1">
    <source>
        <dbReference type="ARBA" id="ARBA00022908"/>
    </source>
</evidence>
<dbReference type="InterPro" id="IPR013762">
    <property type="entry name" value="Integrase-like_cat_sf"/>
</dbReference>
<dbReference type="GO" id="GO:0015074">
    <property type="term" value="P:DNA integration"/>
    <property type="evidence" value="ECO:0007669"/>
    <property type="project" value="UniProtKB-KW"/>
</dbReference>
<dbReference type="SUPFAM" id="SSF56349">
    <property type="entry name" value="DNA breaking-rejoining enzymes"/>
    <property type="match status" value="1"/>
</dbReference>
<evidence type="ECO:0000256" key="3">
    <source>
        <dbReference type="ARBA" id="ARBA00023172"/>
    </source>
</evidence>
<dbReference type="Gene3D" id="1.10.150.130">
    <property type="match status" value="1"/>
</dbReference>
<dbReference type="PROSITE" id="PS51900">
    <property type="entry name" value="CB"/>
    <property type="match status" value="1"/>
</dbReference>
<sequence>MFSTLFHYPRVLARHRNGPSADDRERYLAHCAEGGAAHSTLLSLAPELLAISRRIVLDSGRLILPAEVEMAADRWVRYQRRHQRIVTGRFSRERFIQTATAWLRFLGQLQERLPEALPFVDLVQRFDGYLREERGLSSHTIHNRCWHVQAFLCWLSEQGSSIGEMQLEQVDVFFARRRMQGWSRVSMASLAGALRSFFRYAGEQTWCSERLAAGIEGPRLFSHEMLPVGPKWVDVQRLIRSTDTDSPHDIRDRAILLLLAVYGLRSGEVVALTLDDVDWEREILHISRPKQRCKQDYPLAADVGEAILRYLEQVRPHVASRSLFLTIRAPFRPLASTSLHYLVNRRLRVLNISCRRGGPHSLRHACATNLVAEGLSLKEIGDHLGHRSAYATRTYAKVDLAGLRQVADYALGDLL</sequence>
<dbReference type="PANTHER" id="PTHR30349:SF90">
    <property type="entry name" value="TYROSINE RECOMBINASE XERD"/>
    <property type="match status" value="1"/>
</dbReference>
<dbReference type="RefSeq" id="WP_047845594.1">
    <property type="nucleotide sequence ID" value="NZ_AEJF01000050.1"/>
</dbReference>
<dbReference type="GO" id="GO:0003677">
    <property type="term" value="F:DNA binding"/>
    <property type="evidence" value="ECO:0007669"/>
    <property type="project" value="UniProtKB-UniRule"/>
</dbReference>
<accession>A0A0J1D3B8</accession>
<reference evidence="7 8" key="1">
    <citation type="journal article" date="2015" name="Genome Announc.">
        <title>Draft Genome Sequence of Burkholderia sp. Strain PML1(12), an Ectomycorrhizosphere-Inhabiting Bacterium with Effective Mineral-Weathering Ability.</title>
        <authorList>
            <person name="Uroz S."/>
            <person name="Oger P."/>
        </authorList>
    </citation>
    <scope>NUCLEOTIDE SEQUENCE [LARGE SCALE GENOMIC DNA]</scope>
    <source>
        <strain evidence="8">PML1(12)</strain>
    </source>
</reference>
<dbReference type="AlphaFoldDB" id="A0A0J1D3B8"/>
<evidence type="ECO:0000256" key="4">
    <source>
        <dbReference type="PROSITE-ProRule" id="PRU01248"/>
    </source>
</evidence>
<evidence type="ECO:0000259" key="5">
    <source>
        <dbReference type="PROSITE" id="PS51898"/>
    </source>
</evidence>
<dbReference type="Pfam" id="PF02899">
    <property type="entry name" value="Phage_int_SAM_1"/>
    <property type="match status" value="1"/>
</dbReference>
<keyword evidence="3" id="KW-0233">DNA recombination</keyword>
<feature type="domain" description="Tyr recombinase" evidence="5">
    <location>
        <begin position="223"/>
        <end position="408"/>
    </location>
</feature>
<evidence type="ECO:0000313" key="8">
    <source>
        <dbReference type="Proteomes" id="UP000035963"/>
    </source>
</evidence>
<evidence type="ECO:0000259" key="6">
    <source>
        <dbReference type="PROSITE" id="PS51900"/>
    </source>
</evidence>
<comment type="caution">
    <text evidence="7">The sequence shown here is derived from an EMBL/GenBank/DDBJ whole genome shotgun (WGS) entry which is preliminary data.</text>
</comment>
<dbReference type="InterPro" id="IPR002104">
    <property type="entry name" value="Integrase_catalytic"/>
</dbReference>
<dbReference type="PANTHER" id="PTHR30349">
    <property type="entry name" value="PHAGE INTEGRASE-RELATED"/>
    <property type="match status" value="1"/>
</dbReference>
<dbReference type="Proteomes" id="UP000035963">
    <property type="component" value="Unassembled WGS sequence"/>
</dbReference>
<keyword evidence="2 4" id="KW-0238">DNA-binding</keyword>
<dbReference type="InterPro" id="IPR044068">
    <property type="entry name" value="CB"/>
</dbReference>
<protein>
    <submittedName>
        <fullName evidence="7">Integrase</fullName>
    </submittedName>
</protein>
<dbReference type="Pfam" id="PF00589">
    <property type="entry name" value="Phage_integrase"/>
    <property type="match status" value="1"/>
</dbReference>
<organism evidence="7 8">
    <name type="scientific">Caballeronia mineralivorans PML1(12)</name>
    <dbReference type="NCBI Taxonomy" id="908627"/>
    <lineage>
        <taxon>Bacteria</taxon>
        <taxon>Pseudomonadati</taxon>
        <taxon>Pseudomonadota</taxon>
        <taxon>Betaproteobacteria</taxon>
        <taxon>Burkholderiales</taxon>
        <taxon>Burkholderiaceae</taxon>
        <taxon>Caballeronia</taxon>
    </lineage>
</organism>
<evidence type="ECO:0000313" key="7">
    <source>
        <dbReference type="EMBL" id="KLU27224.1"/>
    </source>
</evidence>
<keyword evidence="1" id="KW-0229">DNA integration</keyword>
<gene>
    <name evidence="7" type="ORF">EOS_05465</name>
</gene>
<name>A0A0J1D3B8_9BURK</name>
<dbReference type="InterPro" id="IPR004107">
    <property type="entry name" value="Integrase_SAM-like_N"/>
</dbReference>
<dbReference type="Gene3D" id="1.10.443.10">
    <property type="entry name" value="Intergrase catalytic core"/>
    <property type="match status" value="1"/>
</dbReference>
<dbReference type="PATRIC" id="fig|908627.4.peg.1203"/>
<dbReference type="InterPro" id="IPR050090">
    <property type="entry name" value="Tyrosine_recombinase_XerCD"/>
</dbReference>